<feature type="transmembrane region" description="Helical" evidence="1">
    <location>
        <begin position="41"/>
        <end position="60"/>
    </location>
</feature>
<dbReference type="Proteomes" id="UP000253910">
    <property type="component" value="Unassembled WGS sequence"/>
</dbReference>
<accession>A0A369Z0H5</accession>
<sequence>MRNIFFVLKKAFFSSIIMTVLLSIVMYLRGYPAEISFVIKYIFPFFFFSMILAISFGNYLKKEEKNIANKIKKKRGRNGN</sequence>
<dbReference type="AlphaFoldDB" id="A0A369Z0H5"/>
<gene>
    <name evidence="2" type="ORF">DPV87_04840</name>
</gene>
<dbReference type="EMBL" id="QEPW01000007">
    <property type="protein sequence ID" value="RDE91788.1"/>
    <property type="molecule type" value="Genomic_DNA"/>
</dbReference>
<keyword evidence="1" id="KW-0812">Transmembrane</keyword>
<evidence type="ECO:0000313" key="3">
    <source>
        <dbReference type="Proteomes" id="UP000253910"/>
    </source>
</evidence>
<evidence type="ECO:0000256" key="1">
    <source>
        <dbReference type="SAM" id="Phobius"/>
    </source>
</evidence>
<organism evidence="2 3">
    <name type="scientific">Haemophilus parainfluenzae</name>
    <dbReference type="NCBI Taxonomy" id="729"/>
    <lineage>
        <taxon>Bacteria</taxon>
        <taxon>Pseudomonadati</taxon>
        <taxon>Pseudomonadota</taxon>
        <taxon>Gammaproteobacteria</taxon>
        <taxon>Pasteurellales</taxon>
        <taxon>Pasteurellaceae</taxon>
        <taxon>Haemophilus</taxon>
    </lineage>
</organism>
<evidence type="ECO:0000313" key="2">
    <source>
        <dbReference type="EMBL" id="RDE91788.1"/>
    </source>
</evidence>
<dbReference type="SUPFAM" id="SSF81321">
    <property type="entry name" value="Family A G protein-coupled receptor-like"/>
    <property type="match status" value="1"/>
</dbReference>
<proteinExistence type="predicted"/>
<protein>
    <submittedName>
        <fullName evidence="2">Uncharacterized protein</fullName>
    </submittedName>
</protein>
<feature type="transmembrane region" description="Helical" evidence="1">
    <location>
        <begin position="12"/>
        <end position="29"/>
    </location>
</feature>
<keyword evidence="1" id="KW-0472">Membrane</keyword>
<comment type="caution">
    <text evidence="2">The sequence shown here is derived from an EMBL/GenBank/DDBJ whole genome shotgun (WGS) entry which is preliminary data.</text>
</comment>
<keyword evidence="1" id="KW-1133">Transmembrane helix</keyword>
<reference evidence="2 3" key="1">
    <citation type="submission" date="2018-05" db="EMBL/GenBank/DDBJ databases">
        <title>Draft Genome Sequences for a Diverse set of 7 Haemophilus Species.</title>
        <authorList>
            <person name="Nichols M."/>
            <person name="Topaz N."/>
            <person name="Wang X."/>
            <person name="Wang X."/>
            <person name="Boxrud D."/>
        </authorList>
    </citation>
    <scope>NUCLEOTIDE SEQUENCE [LARGE SCALE GENOMIC DNA]</scope>
    <source>
        <strain evidence="2 3">C2008001710</strain>
    </source>
</reference>
<name>A0A369Z0H5_HAEPA</name>